<keyword evidence="1" id="KW-0472">Membrane</keyword>
<dbReference type="RefSeq" id="WP_309481128.1">
    <property type="nucleotide sequence ID" value="NZ_CP133720.1"/>
</dbReference>
<dbReference type="PANTHER" id="PTHR34220:SF7">
    <property type="entry name" value="SENSOR HISTIDINE KINASE YPDA"/>
    <property type="match status" value="1"/>
</dbReference>
<dbReference type="SUPFAM" id="SSF55874">
    <property type="entry name" value="ATPase domain of HSP90 chaperone/DNA topoisomerase II/histidine kinase"/>
    <property type="match status" value="1"/>
</dbReference>
<gene>
    <name evidence="3" type="ORF">RF679_13360</name>
</gene>
<dbReference type="PANTHER" id="PTHR34220">
    <property type="entry name" value="SENSOR HISTIDINE KINASE YPDA"/>
    <property type="match status" value="1"/>
</dbReference>
<dbReference type="InterPro" id="IPR036890">
    <property type="entry name" value="HATPase_C_sf"/>
</dbReference>
<dbReference type="InterPro" id="IPR050640">
    <property type="entry name" value="Bact_2-comp_sensor_kinase"/>
</dbReference>
<feature type="transmembrane region" description="Helical" evidence="1">
    <location>
        <begin position="26"/>
        <end position="48"/>
    </location>
</feature>
<evidence type="ECO:0000256" key="1">
    <source>
        <dbReference type="SAM" id="Phobius"/>
    </source>
</evidence>
<feature type="transmembrane region" description="Helical" evidence="1">
    <location>
        <begin position="97"/>
        <end position="118"/>
    </location>
</feature>
<feature type="transmembrane region" description="Helical" evidence="1">
    <location>
        <begin position="140"/>
        <end position="166"/>
    </location>
</feature>
<dbReference type="GO" id="GO:0016301">
    <property type="term" value="F:kinase activity"/>
    <property type="evidence" value="ECO:0007669"/>
    <property type="project" value="UniProtKB-KW"/>
</dbReference>
<feature type="domain" description="Signal transduction histidine kinase internal region" evidence="2">
    <location>
        <begin position="195"/>
        <end position="273"/>
    </location>
</feature>
<dbReference type="Gene3D" id="3.30.565.10">
    <property type="entry name" value="Histidine kinase-like ATPase, C-terminal domain"/>
    <property type="match status" value="1"/>
</dbReference>
<dbReference type="Pfam" id="PF06580">
    <property type="entry name" value="His_kinase"/>
    <property type="match status" value="1"/>
</dbReference>
<evidence type="ECO:0000259" key="2">
    <source>
        <dbReference type="Pfam" id="PF06580"/>
    </source>
</evidence>
<keyword evidence="4" id="KW-1185">Reference proteome</keyword>
<keyword evidence="1" id="KW-1133">Transmembrane helix</keyword>
<feature type="transmembrane region" description="Helical" evidence="1">
    <location>
        <begin position="60"/>
        <end position="85"/>
    </location>
</feature>
<reference evidence="3" key="1">
    <citation type="submission" date="2023-09" db="EMBL/GenBank/DDBJ databases">
        <title>Undibacterium sp. 20NA77.5 isolated from freshwater.</title>
        <authorList>
            <person name="Le V."/>
            <person name="Ko S.-R."/>
            <person name="Ahn C.-Y."/>
            <person name="Oh H.-M."/>
        </authorList>
    </citation>
    <scope>NUCLEOTIDE SEQUENCE</scope>
    <source>
        <strain evidence="3">20NA77.5</strain>
    </source>
</reference>
<dbReference type="EMBL" id="CP133720">
    <property type="protein sequence ID" value="WMW79633.1"/>
    <property type="molecule type" value="Genomic_DNA"/>
</dbReference>
<keyword evidence="3" id="KW-0808">Transferase</keyword>
<protein>
    <submittedName>
        <fullName evidence="3">Histidine kinase</fullName>
    </submittedName>
</protein>
<proteinExistence type="predicted"/>
<accession>A0ABY9RFK8</accession>
<keyword evidence="3" id="KW-0418">Kinase</keyword>
<keyword evidence="1" id="KW-0812">Transmembrane</keyword>
<evidence type="ECO:0000313" key="4">
    <source>
        <dbReference type="Proteomes" id="UP001181355"/>
    </source>
</evidence>
<organism evidence="3 4">
    <name type="scientific">Undibacterium cyanobacteriorum</name>
    <dbReference type="NCBI Taxonomy" id="3073561"/>
    <lineage>
        <taxon>Bacteria</taxon>
        <taxon>Pseudomonadati</taxon>
        <taxon>Pseudomonadota</taxon>
        <taxon>Betaproteobacteria</taxon>
        <taxon>Burkholderiales</taxon>
        <taxon>Oxalobacteraceae</taxon>
        <taxon>Undibacterium</taxon>
    </lineage>
</organism>
<dbReference type="InterPro" id="IPR010559">
    <property type="entry name" value="Sig_transdc_His_kin_internal"/>
</dbReference>
<sequence>MTIPPTSLAERPNAGTNATAPWSRRLWFAFLQILGWGIFAAVGALTSLNDDLRTGFNPDYWPIFIAWVDRAIAMGVISIVIWHGFQRWPQVYASGKNLIVGFAALMLALLPLQLLFVFKDFLQNDQFLMTWEGVGQQLKLINYIASLLQITSVAAIYLAVAAIKLWQQNQERRRRWERERADMLAIKLELEQQRMLALRAQLEPHFMFNALNAISALVMQDNKDTALNGINDLSELLRYALTASEKNWVKLADEMQFVEDYLQLQRLRYGDRLHFICEGFEPEIAQINCPPLLLQPLVENAIRHDLDSHQDASDIRLQFTLQEHHLHIALSNPVQHEGESPNPGAGLGLRNTRDRLAMSYGPTATLTTHIFEQRFYVNIEIPLLELELDFKSAREHDA</sequence>
<evidence type="ECO:0000313" key="3">
    <source>
        <dbReference type="EMBL" id="WMW79633.1"/>
    </source>
</evidence>
<name>A0ABY9RFK8_9BURK</name>
<dbReference type="Proteomes" id="UP001181355">
    <property type="component" value="Chromosome"/>
</dbReference>